<sequence length="138" mass="16086">MTELLNCPNCGSIYVKNKFREVCEACFKKEEKTFEEVYRFLRQRENRAATPQAIAERIGVEVALLYKWVRKGRLNVRQFTNLGFPCERCGDLIQAGKVCASCVTDIKKDLQSVSEDQERKKARQQSKTATYRTFFQEE</sequence>
<proteinExistence type="predicted"/>
<feature type="compositionally biased region" description="Polar residues" evidence="1">
    <location>
        <begin position="125"/>
        <end position="138"/>
    </location>
</feature>
<dbReference type="Proteomes" id="UP001312865">
    <property type="component" value="Unassembled WGS sequence"/>
</dbReference>
<keyword evidence="3" id="KW-1185">Reference proteome</keyword>
<accession>A0ABU8HEX0</accession>
<keyword evidence="2" id="KW-0969">Cilium</keyword>
<keyword evidence="2" id="KW-0966">Cell projection</keyword>
<evidence type="ECO:0000313" key="2">
    <source>
        <dbReference type="EMBL" id="MEI5907598.1"/>
    </source>
</evidence>
<reference evidence="2 3" key="1">
    <citation type="journal article" date="2018" name="J. Microbiol.">
        <title>Bacillus spongiae sp. nov., isolated from sponge of Jeju Island.</title>
        <authorList>
            <person name="Lee G.E."/>
            <person name="Im W.T."/>
            <person name="Park J.S."/>
        </authorList>
    </citation>
    <scope>NUCLEOTIDE SEQUENCE [LARGE SCALE GENOMIC DNA]</scope>
    <source>
        <strain evidence="2 3">135PIL107-10</strain>
    </source>
</reference>
<dbReference type="NCBIfam" id="TIGR03826">
    <property type="entry name" value="YvyF"/>
    <property type="match status" value="1"/>
</dbReference>
<keyword evidence="2" id="KW-0282">Flagellum</keyword>
<protein>
    <submittedName>
        <fullName evidence="2">TIGR03826 family flagellar region protein</fullName>
    </submittedName>
</protein>
<name>A0ABU8HEX0_9BACI</name>
<gene>
    <name evidence="2" type="ORF">WAK64_11080</name>
</gene>
<dbReference type="InterPro" id="IPR022258">
    <property type="entry name" value="Flagellar_operon_YvyF"/>
</dbReference>
<feature type="region of interest" description="Disordered" evidence="1">
    <location>
        <begin position="116"/>
        <end position="138"/>
    </location>
</feature>
<evidence type="ECO:0000313" key="3">
    <source>
        <dbReference type="Proteomes" id="UP001312865"/>
    </source>
</evidence>
<organism evidence="2 3">
    <name type="scientific">Bacillus spongiae</name>
    <dbReference type="NCBI Taxonomy" id="2683610"/>
    <lineage>
        <taxon>Bacteria</taxon>
        <taxon>Bacillati</taxon>
        <taxon>Bacillota</taxon>
        <taxon>Bacilli</taxon>
        <taxon>Bacillales</taxon>
        <taxon>Bacillaceae</taxon>
        <taxon>Bacillus</taxon>
    </lineage>
</organism>
<comment type="caution">
    <text evidence="2">The sequence shown here is derived from an EMBL/GenBank/DDBJ whole genome shotgun (WGS) entry which is preliminary data.</text>
</comment>
<evidence type="ECO:0000256" key="1">
    <source>
        <dbReference type="SAM" id="MobiDB-lite"/>
    </source>
</evidence>
<dbReference type="EMBL" id="JBBAXC010000008">
    <property type="protein sequence ID" value="MEI5907598.1"/>
    <property type="molecule type" value="Genomic_DNA"/>
</dbReference>